<dbReference type="Proteomes" id="UP001381693">
    <property type="component" value="Unassembled WGS sequence"/>
</dbReference>
<dbReference type="EMBL" id="JAXCGZ010007739">
    <property type="protein sequence ID" value="KAK7078613.1"/>
    <property type="molecule type" value="Genomic_DNA"/>
</dbReference>
<feature type="non-terminal residue" evidence="2">
    <location>
        <position position="1"/>
    </location>
</feature>
<keyword evidence="3" id="KW-1185">Reference proteome</keyword>
<dbReference type="AlphaFoldDB" id="A0AAN8XDU0"/>
<comment type="caution">
    <text evidence="2">The sequence shown here is derived from an EMBL/GenBank/DDBJ whole genome shotgun (WGS) entry which is preliminary data.</text>
</comment>
<protein>
    <submittedName>
        <fullName evidence="2">Uncharacterized protein</fullName>
    </submittedName>
</protein>
<feature type="non-terminal residue" evidence="2">
    <location>
        <position position="55"/>
    </location>
</feature>
<name>A0AAN8XDU0_HALRR</name>
<accession>A0AAN8XDU0</accession>
<feature type="region of interest" description="Disordered" evidence="1">
    <location>
        <begin position="1"/>
        <end position="22"/>
    </location>
</feature>
<evidence type="ECO:0000256" key="1">
    <source>
        <dbReference type="SAM" id="MobiDB-lite"/>
    </source>
</evidence>
<organism evidence="2 3">
    <name type="scientific">Halocaridina rubra</name>
    <name type="common">Hawaiian red shrimp</name>
    <dbReference type="NCBI Taxonomy" id="373956"/>
    <lineage>
        <taxon>Eukaryota</taxon>
        <taxon>Metazoa</taxon>
        <taxon>Ecdysozoa</taxon>
        <taxon>Arthropoda</taxon>
        <taxon>Crustacea</taxon>
        <taxon>Multicrustacea</taxon>
        <taxon>Malacostraca</taxon>
        <taxon>Eumalacostraca</taxon>
        <taxon>Eucarida</taxon>
        <taxon>Decapoda</taxon>
        <taxon>Pleocyemata</taxon>
        <taxon>Caridea</taxon>
        <taxon>Atyoidea</taxon>
        <taxon>Atyidae</taxon>
        <taxon>Halocaridina</taxon>
    </lineage>
</organism>
<gene>
    <name evidence="2" type="ORF">SK128_024550</name>
</gene>
<reference evidence="2 3" key="1">
    <citation type="submission" date="2023-11" db="EMBL/GenBank/DDBJ databases">
        <title>Halocaridina rubra genome assembly.</title>
        <authorList>
            <person name="Smith C."/>
        </authorList>
    </citation>
    <scope>NUCLEOTIDE SEQUENCE [LARGE SCALE GENOMIC DNA]</scope>
    <source>
        <strain evidence="2">EP-1</strain>
        <tissue evidence="2">Whole</tissue>
    </source>
</reference>
<evidence type="ECO:0000313" key="2">
    <source>
        <dbReference type="EMBL" id="KAK7078613.1"/>
    </source>
</evidence>
<evidence type="ECO:0000313" key="3">
    <source>
        <dbReference type="Proteomes" id="UP001381693"/>
    </source>
</evidence>
<proteinExistence type="predicted"/>
<feature type="compositionally biased region" description="Polar residues" evidence="1">
    <location>
        <begin position="8"/>
        <end position="17"/>
    </location>
</feature>
<sequence>MTLKRCNISRQTGNARQHTGRSVPVRRVCVSAGTAGGTRGGWAPRLRTLVGGHNM</sequence>